<dbReference type="InterPro" id="IPR019577">
    <property type="entry name" value="SPARC/Testican_Ca-bd-dom"/>
</dbReference>
<proteinExistence type="predicted"/>
<dbReference type="Proteomes" id="UP001217089">
    <property type="component" value="Unassembled WGS sequence"/>
</dbReference>
<organism evidence="9 10">
    <name type="scientific">Tegillarca granosa</name>
    <name type="common">Malaysian cockle</name>
    <name type="synonym">Anadara granosa</name>
    <dbReference type="NCBI Taxonomy" id="220873"/>
    <lineage>
        <taxon>Eukaryota</taxon>
        <taxon>Metazoa</taxon>
        <taxon>Spiralia</taxon>
        <taxon>Lophotrochozoa</taxon>
        <taxon>Mollusca</taxon>
        <taxon>Bivalvia</taxon>
        <taxon>Autobranchia</taxon>
        <taxon>Pteriomorphia</taxon>
        <taxon>Arcoida</taxon>
        <taxon>Arcoidea</taxon>
        <taxon>Arcidae</taxon>
        <taxon>Tegillarca</taxon>
    </lineage>
</organism>
<dbReference type="InterPro" id="IPR000716">
    <property type="entry name" value="Thyroglobulin_1"/>
</dbReference>
<evidence type="ECO:0000256" key="2">
    <source>
        <dbReference type="ARBA" id="ARBA00022525"/>
    </source>
</evidence>
<dbReference type="Pfam" id="PF00086">
    <property type="entry name" value="Thyroglobulin_1"/>
    <property type="match status" value="1"/>
</dbReference>
<dbReference type="Gene3D" id="4.10.800.10">
    <property type="entry name" value="Thyroglobulin type-1"/>
    <property type="match status" value="1"/>
</dbReference>
<dbReference type="PANTHER" id="PTHR13866:SF30">
    <property type="match status" value="1"/>
</dbReference>
<dbReference type="PANTHER" id="PTHR13866">
    <property type="entry name" value="SPARC OSTEONECTIN"/>
    <property type="match status" value="1"/>
</dbReference>
<evidence type="ECO:0000259" key="8">
    <source>
        <dbReference type="PROSITE" id="PS51162"/>
    </source>
</evidence>
<feature type="domain" description="Thyroglobulin type-1" evidence="8">
    <location>
        <begin position="221"/>
        <end position="287"/>
    </location>
</feature>
<protein>
    <recommendedName>
        <fullName evidence="8">Thyroglobulin type-1 domain-containing protein</fullName>
    </recommendedName>
</protein>
<dbReference type="Pfam" id="PF10591">
    <property type="entry name" value="SPARC_Ca_bdg"/>
    <property type="match status" value="1"/>
</dbReference>
<dbReference type="Gene3D" id="1.10.238.10">
    <property type="entry name" value="EF-hand"/>
    <property type="match status" value="1"/>
</dbReference>
<dbReference type="SUPFAM" id="SSF57610">
    <property type="entry name" value="Thyroglobulin type-1 domain"/>
    <property type="match status" value="1"/>
</dbReference>
<evidence type="ECO:0000313" key="9">
    <source>
        <dbReference type="EMBL" id="KAJ8318512.1"/>
    </source>
</evidence>
<accession>A0ABQ9FPF8</accession>
<name>A0ABQ9FPF8_TEGGR</name>
<sequence>MFIFCYSRHLFKMYKKGKANKFHKKVKKFWKKHGDKKFQQLHKNKFNKKGWKNRHTNVHDKINRKGRKHPKVEVIELYGETKHNKKESLLHDSPPVENHSNKNHHHKSCHPDQLEEVRNRLAGLFAVMHQQEKEKHMSHGHKHPHHKKHKKHHHKCQCSRSVHWEFYKLDKDGDHSLTDKEMASLEHNRYEPCIKPLLHSCDRNQDSVLSRKEWCCCFSGIGPCSTKLMEIEEGGMKPVKEIPRCTPDGFFDKVQCDINGECWCSDLDGNEINGTRKNTRENGKPHCGEIDVFGHKKQSHLI</sequence>
<dbReference type="CDD" id="cd00191">
    <property type="entry name" value="TY"/>
    <property type="match status" value="1"/>
</dbReference>
<gene>
    <name evidence="9" type="ORF">KUTeg_003603</name>
</gene>
<keyword evidence="2" id="KW-0964">Secreted</keyword>
<evidence type="ECO:0000256" key="1">
    <source>
        <dbReference type="ARBA" id="ARBA00004613"/>
    </source>
</evidence>
<dbReference type="InterPro" id="IPR036857">
    <property type="entry name" value="Thyroglobulin_1_sf"/>
</dbReference>
<evidence type="ECO:0000256" key="5">
    <source>
        <dbReference type="ARBA" id="ARBA00023180"/>
    </source>
</evidence>
<keyword evidence="5" id="KW-0325">Glycoprotein</keyword>
<dbReference type="InterPro" id="IPR011992">
    <property type="entry name" value="EF-hand-dom_pair"/>
</dbReference>
<evidence type="ECO:0000256" key="6">
    <source>
        <dbReference type="PROSITE-ProRule" id="PRU00500"/>
    </source>
</evidence>
<evidence type="ECO:0000256" key="4">
    <source>
        <dbReference type="ARBA" id="ARBA00023157"/>
    </source>
</evidence>
<feature type="region of interest" description="Disordered" evidence="7">
    <location>
        <begin position="83"/>
        <end position="110"/>
    </location>
</feature>
<comment type="caution">
    <text evidence="9">The sequence shown here is derived from an EMBL/GenBank/DDBJ whole genome shotgun (WGS) entry which is preliminary data.</text>
</comment>
<dbReference type="PROSITE" id="PS51162">
    <property type="entry name" value="THYROGLOBULIN_1_2"/>
    <property type="match status" value="1"/>
</dbReference>
<comment type="subcellular location">
    <subcellularLocation>
        <location evidence="1">Secreted</location>
    </subcellularLocation>
</comment>
<reference evidence="9 10" key="1">
    <citation type="submission" date="2022-12" db="EMBL/GenBank/DDBJ databases">
        <title>Chromosome-level genome of Tegillarca granosa.</title>
        <authorList>
            <person name="Kim J."/>
        </authorList>
    </citation>
    <scope>NUCLEOTIDE SEQUENCE [LARGE SCALE GENOMIC DNA]</scope>
    <source>
        <strain evidence="9">Teg-2019</strain>
        <tissue evidence="9">Adductor muscle</tissue>
    </source>
</reference>
<keyword evidence="3" id="KW-0732">Signal</keyword>
<comment type="caution">
    <text evidence="6">Lacks conserved residue(s) required for the propagation of feature annotation.</text>
</comment>
<keyword evidence="4" id="KW-1015">Disulfide bond</keyword>
<dbReference type="SMART" id="SM00211">
    <property type="entry name" value="TY"/>
    <property type="match status" value="1"/>
</dbReference>
<evidence type="ECO:0000256" key="7">
    <source>
        <dbReference type="SAM" id="MobiDB-lite"/>
    </source>
</evidence>
<dbReference type="EMBL" id="JARBDR010000214">
    <property type="protein sequence ID" value="KAJ8318512.1"/>
    <property type="molecule type" value="Genomic_DNA"/>
</dbReference>
<evidence type="ECO:0000313" key="10">
    <source>
        <dbReference type="Proteomes" id="UP001217089"/>
    </source>
</evidence>
<dbReference type="SUPFAM" id="SSF47473">
    <property type="entry name" value="EF-hand"/>
    <property type="match status" value="1"/>
</dbReference>
<evidence type="ECO:0000256" key="3">
    <source>
        <dbReference type="ARBA" id="ARBA00022729"/>
    </source>
</evidence>
<keyword evidence="10" id="KW-1185">Reference proteome</keyword>